<dbReference type="InterPro" id="IPR027417">
    <property type="entry name" value="P-loop_NTPase"/>
</dbReference>
<evidence type="ECO:0000313" key="4">
    <source>
        <dbReference type="Proteomes" id="UP000031189"/>
    </source>
</evidence>
<dbReference type="InterPro" id="IPR000523">
    <property type="entry name" value="Mg_chelatse_chII-like_cat_dom"/>
</dbReference>
<organism evidence="3 4">
    <name type="scientific">Terrisporobacter othiniensis</name>
    <dbReference type="NCBI Taxonomy" id="1577792"/>
    <lineage>
        <taxon>Bacteria</taxon>
        <taxon>Bacillati</taxon>
        <taxon>Bacillota</taxon>
        <taxon>Clostridia</taxon>
        <taxon>Peptostreptococcales</taxon>
        <taxon>Peptostreptococcaceae</taxon>
        <taxon>Terrisporobacter</taxon>
    </lineage>
</organism>
<comment type="caution">
    <text evidence="3">The sequence shown here is derived from an EMBL/GenBank/DDBJ whole genome shotgun (WGS) entry which is preliminary data.</text>
</comment>
<protein>
    <submittedName>
        <fullName evidence="3">Magnesium chelatase</fullName>
    </submittedName>
</protein>
<feature type="domain" description="Magnesium chelatase ChlI-like catalytic" evidence="1">
    <location>
        <begin position="192"/>
        <end position="395"/>
    </location>
</feature>
<dbReference type="PANTHER" id="PTHR32039">
    <property type="entry name" value="MAGNESIUM-CHELATASE SUBUNIT CHLI"/>
    <property type="match status" value="1"/>
</dbReference>
<name>A0A0B3VKG2_9FIRM</name>
<gene>
    <name evidence="3" type="ORF">QX51_09240</name>
</gene>
<dbReference type="InterPro" id="IPR004482">
    <property type="entry name" value="Mg_chelat-rel"/>
</dbReference>
<dbReference type="GO" id="GO:0005524">
    <property type="term" value="F:ATP binding"/>
    <property type="evidence" value="ECO:0007669"/>
    <property type="project" value="InterPro"/>
</dbReference>
<dbReference type="RefSeq" id="WP_039679628.1">
    <property type="nucleotide sequence ID" value="NZ_JWHR01000084.1"/>
</dbReference>
<dbReference type="Pfam" id="PF01078">
    <property type="entry name" value="Mg_chelatase"/>
    <property type="match status" value="1"/>
</dbReference>
<dbReference type="InterPro" id="IPR045006">
    <property type="entry name" value="CHLI-like"/>
</dbReference>
<dbReference type="Gene3D" id="3.30.230.10">
    <property type="match status" value="1"/>
</dbReference>
<dbReference type="EMBL" id="JWHR01000084">
    <property type="protein sequence ID" value="KHS57256.1"/>
    <property type="molecule type" value="Genomic_DNA"/>
</dbReference>
<accession>A0A0B3VKG2</accession>
<evidence type="ECO:0000259" key="1">
    <source>
        <dbReference type="Pfam" id="PF01078"/>
    </source>
</evidence>
<keyword evidence="4" id="KW-1185">Reference proteome</keyword>
<dbReference type="InterPro" id="IPR025158">
    <property type="entry name" value="Mg_chelat-rel_C"/>
</dbReference>
<dbReference type="InterPro" id="IPR014721">
    <property type="entry name" value="Ribsml_uS5_D2-typ_fold_subgr"/>
</dbReference>
<dbReference type="NCBIfam" id="TIGR00368">
    <property type="entry name" value="YifB family Mg chelatase-like AAA ATPase"/>
    <property type="match status" value="1"/>
</dbReference>
<evidence type="ECO:0000313" key="3">
    <source>
        <dbReference type="EMBL" id="KHS57256.1"/>
    </source>
</evidence>
<sequence>MLSIINSNNLIGIDSFLVKVETDITRGIPSFNVVGLPGTEVREARERVKSAIINSGYDFPNSRIVVNLSPADIKKEGSFLDLPISIGILRKYLNRDDYYLDECIFVGELSLDGHLRKVKGILPLVIGAKKENFKRIFIPYDNLRESNFIDGIEIIPVKNLQECINYINGNKNIDLNYKDLKVHNVEFNYTEDFKDVKGNYFVKRAAEICAAGNHNLIMVGPPGSGKTMVAKRMRTILPKLDKEEMIEISKIYSIAGLINEEDGIITERPFRSPHHSTTMQSLVGGGFNSKPGEITLSHRGVLFLDEVAEFDRRILESLRQPMEDKYVNIARVRQNVKYPCNMLVIAAMNPCPCGLYLSKTECRCQSYEIIRYRNRLSGPLLDRFDIFVEMIQTPFEKLNEKSQEETSEEIRCRVEKAREIQKLRFKNELINTNNEMSTTMIDKYCELDEESKNILDDIYNKHELSNRSYTKLIKVARTIADLEGEENIKKNHILESYSFRKAYYTYFKSRLELNHV</sequence>
<dbReference type="SUPFAM" id="SSF54211">
    <property type="entry name" value="Ribosomal protein S5 domain 2-like"/>
    <property type="match status" value="1"/>
</dbReference>
<dbReference type="InterPro" id="IPR020568">
    <property type="entry name" value="Ribosomal_Su5_D2-typ_SF"/>
</dbReference>
<dbReference type="Pfam" id="PF13541">
    <property type="entry name" value="ChlI"/>
    <property type="match status" value="1"/>
</dbReference>
<dbReference type="STRING" id="1577792.QX51_09240"/>
<dbReference type="Proteomes" id="UP000031189">
    <property type="component" value="Unassembled WGS sequence"/>
</dbReference>
<dbReference type="SUPFAM" id="SSF52540">
    <property type="entry name" value="P-loop containing nucleoside triphosphate hydrolases"/>
    <property type="match status" value="1"/>
</dbReference>
<dbReference type="Pfam" id="PF13335">
    <property type="entry name" value="Mg_chelatase_C"/>
    <property type="match status" value="1"/>
</dbReference>
<dbReference type="PANTHER" id="PTHR32039:SF7">
    <property type="entry name" value="COMPETENCE PROTEIN COMM"/>
    <property type="match status" value="1"/>
</dbReference>
<proteinExistence type="predicted"/>
<reference evidence="3 4" key="1">
    <citation type="submission" date="2014-12" db="EMBL/GenBank/DDBJ databases">
        <title>Draft genome sequence of Terrisporobacter sp. 08-306576, isolated from the blood culture of a bacteremia patient.</title>
        <authorList>
            <person name="Lund L.C."/>
            <person name="Sydenham T.V."/>
            <person name="Hogh S.V."/>
            <person name="Skov M.N."/>
            <person name="Kemp M."/>
            <person name="Justesen U.S."/>
        </authorList>
    </citation>
    <scope>NUCLEOTIDE SEQUENCE [LARGE SCALE GENOMIC DNA]</scope>
    <source>
        <strain evidence="3 4">08-306576</strain>
    </source>
</reference>
<dbReference type="Gene3D" id="3.40.50.300">
    <property type="entry name" value="P-loop containing nucleotide triphosphate hydrolases"/>
    <property type="match status" value="1"/>
</dbReference>
<evidence type="ECO:0000259" key="2">
    <source>
        <dbReference type="Pfam" id="PF13335"/>
    </source>
</evidence>
<dbReference type="OrthoDB" id="9813147at2"/>
<feature type="domain" description="Mg chelatase-related protein C-terminal" evidence="2">
    <location>
        <begin position="405"/>
        <end position="500"/>
    </location>
</feature>
<dbReference type="AlphaFoldDB" id="A0A0B3VKG2"/>